<dbReference type="Proteomes" id="UP001497623">
    <property type="component" value="Unassembled WGS sequence"/>
</dbReference>
<evidence type="ECO:0000256" key="2">
    <source>
        <dbReference type="SAM" id="SignalP"/>
    </source>
</evidence>
<protein>
    <submittedName>
        <fullName evidence="3">Uncharacterized protein</fullName>
    </submittedName>
</protein>
<feature type="compositionally biased region" description="Basic residues" evidence="1">
    <location>
        <begin position="108"/>
        <end position="117"/>
    </location>
</feature>
<sequence length="129" mass="14259">MGTSTRLYAAALLLLVLFVYNTQADGECKSGRCVPEKRCEFLNAKKCGPGMVCCELGGKEKKAGGKLSRNKIYSKKDNKIKDRKIPGKSTEKAKKKNIKNKGIIIVRNQKKNGKNAKKINNSKNIDGKK</sequence>
<feature type="compositionally biased region" description="Low complexity" evidence="1">
    <location>
        <begin position="118"/>
        <end position="129"/>
    </location>
</feature>
<evidence type="ECO:0000313" key="3">
    <source>
        <dbReference type="EMBL" id="CAL4117776.1"/>
    </source>
</evidence>
<dbReference type="EMBL" id="CAXKWB010017045">
    <property type="protein sequence ID" value="CAL4117776.1"/>
    <property type="molecule type" value="Genomic_DNA"/>
</dbReference>
<feature type="chain" id="PRO_5043909664" evidence="2">
    <location>
        <begin position="25"/>
        <end position="129"/>
    </location>
</feature>
<feature type="non-terminal residue" evidence="3">
    <location>
        <position position="129"/>
    </location>
</feature>
<reference evidence="3 4" key="1">
    <citation type="submission" date="2024-05" db="EMBL/GenBank/DDBJ databases">
        <authorList>
            <person name="Wallberg A."/>
        </authorList>
    </citation>
    <scope>NUCLEOTIDE SEQUENCE [LARGE SCALE GENOMIC DNA]</scope>
</reference>
<evidence type="ECO:0000313" key="4">
    <source>
        <dbReference type="Proteomes" id="UP001497623"/>
    </source>
</evidence>
<feature type="region of interest" description="Disordered" evidence="1">
    <location>
        <begin position="101"/>
        <end position="129"/>
    </location>
</feature>
<dbReference type="AlphaFoldDB" id="A0AAV2R6W3"/>
<accession>A0AAV2R6W3</accession>
<proteinExistence type="predicted"/>
<feature type="signal peptide" evidence="2">
    <location>
        <begin position="1"/>
        <end position="24"/>
    </location>
</feature>
<organism evidence="3 4">
    <name type="scientific">Meganyctiphanes norvegica</name>
    <name type="common">Northern krill</name>
    <name type="synonym">Thysanopoda norvegica</name>
    <dbReference type="NCBI Taxonomy" id="48144"/>
    <lineage>
        <taxon>Eukaryota</taxon>
        <taxon>Metazoa</taxon>
        <taxon>Ecdysozoa</taxon>
        <taxon>Arthropoda</taxon>
        <taxon>Crustacea</taxon>
        <taxon>Multicrustacea</taxon>
        <taxon>Malacostraca</taxon>
        <taxon>Eumalacostraca</taxon>
        <taxon>Eucarida</taxon>
        <taxon>Euphausiacea</taxon>
        <taxon>Euphausiidae</taxon>
        <taxon>Meganyctiphanes</taxon>
    </lineage>
</organism>
<comment type="caution">
    <text evidence="3">The sequence shown here is derived from an EMBL/GenBank/DDBJ whole genome shotgun (WGS) entry which is preliminary data.</text>
</comment>
<keyword evidence="2" id="KW-0732">Signal</keyword>
<name>A0AAV2R6W3_MEGNR</name>
<keyword evidence="4" id="KW-1185">Reference proteome</keyword>
<evidence type="ECO:0000256" key="1">
    <source>
        <dbReference type="SAM" id="MobiDB-lite"/>
    </source>
</evidence>
<gene>
    <name evidence="3" type="ORF">MNOR_LOCUS21282</name>
</gene>